<gene>
    <name evidence="1" type="ORF">FIE12Z_11571</name>
</gene>
<dbReference type="EMBL" id="PXXK01000453">
    <property type="protein sequence ID" value="RFN44179.1"/>
    <property type="molecule type" value="Genomic_DNA"/>
</dbReference>
<protein>
    <submittedName>
        <fullName evidence="1">Uncharacterized protein</fullName>
    </submittedName>
</protein>
<dbReference type="Proteomes" id="UP000265631">
    <property type="component" value="Unassembled WGS sequence"/>
</dbReference>
<name>A0A395MAR8_9HYPO</name>
<reference evidence="1 2" key="1">
    <citation type="journal article" date="2018" name="PLoS Pathog.">
        <title>Evolution of structural diversity of trichothecenes, a family of toxins produced by plant pathogenic and entomopathogenic fungi.</title>
        <authorList>
            <person name="Proctor R.H."/>
            <person name="McCormick S.P."/>
            <person name="Kim H.S."/>
            <person name="Cardoza R.E."/>
            <person name="Stanley A.M."/>
            <person name="Lindo L."/>
            <person name="Kelly A."/>
            <person name="Brown D.W."/>
            <person name="Lee T."/>
            <person name="Vaughan M.M."/>
            <person name="Alexander N.J."/>
            <person name="Busman M."/>
            <person name="Gutierrez S."/>
        </authorList>
    </citation>
    <scope>NUCLEOTIDE SEQUENCE [LARGE SCALE GENOMIC DNA]</scope>
    <source>
        <strain evidence="1 2">NRRL 13405</strain>
    </source>
</reference>
<proteinExistence type="predicted"/>
<evidence type="ECO:0000313" key="1">
    <source>
        <dbReference type="EMBL" id="RFN44179.1"/>
    </source>
</evidence>
<accession>A0A395MAR8</accession>
<sequence length="319" mass="36774">MDCFDRLPVELRVQILSEFASPTTIQNTIRVSPAMLHGYVANKEMIRCRSLSRLISGDRYNEILQDALMFIDLDAHSFAPFISSRPSELDRKNPVIDCYIHMWATRSHRDPFQEGDRSAIWKLWRFFSRIVILAEDYISKAASRDIQVYLCIPRISNPAAGLSWGGEQKVPHHKTLDHLYGSERHLTLWTFTKFEILHRLQQPRFAKPWHRDTFRDALDALSSPDKEALRCVDAYTRGLFGALCWKCTTNNESFKDLEGVHLCRYECPTDGAEPCGPRIMRNFVRVSHFGFDLVAHMLNHVANERHLGRLTQGGGVGWD</sequence>
<comment type="caution">
    <text evidence="1">The sequence shown here is derived from an EMBL/GenBank/DDBJ whole genome shotgun (WGS) entry which is preliminary data.</text>
</comment>
<dbReference type="AlphaFoldDB" id="A0A395MAR8"/>
<organism evidence="1 2">
    <name type="scientific">Fusarium flagelliforme</name>
    <dbReference type="NCBI Taxonomy" id="2675880"/>
    <lineage>
        <taxon>Eukaryota</taxon>
        <taxon>Fungi</taxon>
        <taxon>Dikarya</taxon>
        <taxon>Ascomycota</taxon>
        <taxon>Pezizomycotina</taxon>
        <taxon>Sordariomycetes</taxon>
        <taxon>Hypocreomycetidae</taxon>
        <taxon>Hypocreales</taxon>
        <taxon>Nectriaceae</taxon>
        <taxon>Fusarium</taxon>
        <taxon>Fusarium incarnatum-equiseti species complex</taxon>
    </lineage>
</organism>
<keyword evidence="2" id="KW-1185">Reference proteome</keyword>
<evidence type="ECO:0000313" key="2">
    <source>
        <dbReference type="Proteomes" id="UP000265631"/>
    </source>
</evidence>